<keyword evidence="2 5" id="KW-0808">Transferase</keyword>
<organism evidence="6 7">
    <name type="scientific">Candidatus Glassbacteria bacterium RIFCSPLOWO2_12_FULL_58_11</name>
    <dbReference type="NCBI Taxonomy" id="1817867"/>
    <lineage>
        <taxon>Bacteria</taxon>
        <taxon>Candidatus Glassiibacteriota</taxon>
    </lineage>
</organism>
<dbReference type="HAMAP" id="MF_00658">
    <property type="entry name" value="23SrRNA_methyltr_H"/>
    <property type="match status" value="1"/>
</dbReference>
<feature type="binding site" evidence="5">
    <location>
        <position position="72"/>
    </location>
    <ligand>
        <name>S-adenosyl-L-methionine</name>
        <dbReference type="ChEBI" id="CHEBI:59789"/>
    </ligand>
</feature>
<protein>
    <recommendedName>
        <fullName evidence="5">Ribosomal RNA large subunit methyltransferase H</fullName>
        <ecNumber evidence="5">2.1.1.177</ecNumber>
    </recommendedName>
    <alternativeName>
        <fullName evidence="5">23S rRNA (pseudouridine1915-N3)-methyltransferase</fullName>
    </alternativeName>
    <alternativeName>
        <fullName evidence="5">23S rRNA m3Psi1915 methyltransferase</fullName>
    </alternativeName>
    <alternativeName>
        <fullName evidence="5">rRNA (pseudouridine-N3-)-methyltransferase RlmH</fullName>
    </alternativeName>
</protein>
<evidence type="ECO:0000256" key="4">
    <source>
        <dbReference type="ARBA" id="ARBA00038303"/>
    </source>
</evidence>
<evidence type="ECO:0000313" key="7">
    <source>
        <dbReference type="Proteomes" id="UP000179129"/>
    </source>
</evidence>
<comment type="catalytic activity">
    <reaction evidence="5">
        <text>pseudouridine(1915) in 23S rRNA + S-adenosyl-L-methionine = N(3)-methylpseudouridine(1915) in 23S rRNA + S-adenosyl-L-homocysteine + H(+)</text>
        <dbReference type="Rhea" id="RHEA:42752"/>
        <dbReference type="Rhea" id="RHEA-COMP:10221"/>
        <dbReference type="Rhea" id="RHEA-COMP:10222"/>
        <dbReference type="ChEBI" id="CHEBI:15378"/>
        <dbReference type="ChEBI" id="CHEBI:57856"/>
        <dbReference type="ChEBI" id="CHEBI:59789"/>
        <dbReference type="ChEBI" id="CHEBI:65314"/>
        <dbReference type="ChEBI" id="CHEBI:74486"/>
        <dbReference type="EC" id="2.1.1.177"/>
    </reaction>
</comment>
<keyword evidence="1 5" id="KW-0489">Methyltransferase</keyword>
<accession>A0A1F5YWV3</accession>
<evidence type="ECO:0000256" key="1">
    <source>
        <dbReference type="ARBA" id="ARBA00022603"/>
    </source>
</evidence>
<dbReference type="EMBL" id="MFIX01000113">
    <property type="protein sequence ID" value="OGG04563.1"/>
    <property type="molecule type" value="Genomic_DNA"/>
</dbReference>
<dbReference type="Pfam" id="PF02590">
    <property type="entry name" value="SPOUT_MTase"/>
    <property type="match status" value="1"/>
</dbReference>
<dbReference type="CDD" id="cd18081">
    <property type="entry name" value="RlmH-like"/>
    <property type="match status" value="1"/>
</dbReference>
<dbReference type="AlphaFoldDB" id="A0A1F5YWV3"/>
<comment type="function">
    <text evidence="5">Specifically methylates the pseudouridine at position 1915 (m3Psi1915) in 23S rRNA.</text>
</comment>
<comment type="subcellular location">
    <subcellularLocation>
        <location evidence="5">Cytoplasm</location>
    </subcellularLocation>
</comment>
<name>A0A1F5YWV3_9BACT</name>
<comment type="caution">
    <text evidence="6">The sequence shown here is derived from an EMBL/GenBank/DDBJ whole genome shotgun (WGS) entry which is preliminary data.</text>
</comment>
<comment type="similarity">
    <text evidence="4 5">Belongs to the RNA methyltransferase RlmH family.</text>
</comment>
<evidence type="ECO:0000256" key="5">
    <source>
        <dbReference type="HAMAP-Rule" id="MF_00658"/>
    </source>
</evidence>
<evidence type="ECO:0000313" key="6">
    <source>
        <dbReference type="EMBL" id="OGG04563.1"/>
    </source>
</evidence>
<dbReference type="GO" id="GO:0005737">
    <property type="term" value="C:cytoplasm"/>
    <property type="evidence" value="ECO:0007669"/>
    <property type="project" value="UniProtKB-SubCell"/>
</dbReference>
<dbReference type="PIRSF" id="PIRSF004505">
    <property type="entry name" value="MT_bac"/>
    <property type="match status" value="1"/>
</dbReference>
<comment type="subunit">
    <text evidence="5">Homodimer.</text>
</comment>
<dbReference type="PANTHER" id="PTHR33603">
    <property type="entry name" value="METHYLTRANSFERASE"/>
    <property type="match status" value="1"/>
</dbReference>
<dbReference type="PANTHER" id="PTHR33603:SF1">
    <property type="entry name" value="RIBOSOMAL RNA LARGE SUBUNIT METHYLTRANSFERASE H"/>
    <property type="match status" value="1"/>
</dbReference>
<feature type="binding site" evidence="5">
    <location>
        <begin position="123"/>
        <end position="128"/>
    </location>
    <ligand>
        <name>S-adenosyl-L-methionine</name>
        <dbReference type="ChEBI" id="CHEBI:59789"/>
    </ligand>
</feature>
<dbReference type="SUPFAM" id="SSF75217">
    <property type="entry name" value="alpha/beta knot"/>
    <property type="match status" value="1"/>
</dbReference>
<feature type="binding site" evidence="5">
    <location>
        <position position="104"/>
    </location>
    <ligand>
        <name>S-adenosyl-L-methionine</name>
        <dbReference type="ChEBI" id="CHEBI:59789"/>
    </ligand>
</feature>
<evidence type="ECO:0000256" key="3">
    <source>
        <dbReference type="ARBA" id="ARBA00022691"/>
    </source>
</evidence>
<proteinExistence type="inferred from homology"/>
<dbReference type="EC" id="2.1.1.177" evidence="5"/>
<dbReference type="InterPro" id="IPR029026">
    <property type="entry name" value="tRNA_m1G_MTases_N"/>
</dbReference>
<evidence type="ECO:0000256" key="2">
    <source>
        <dbReference type="ARBA" id="ARBA00022679"/>
    </source>
</evidence>
<reference evidence="6 7" key="1">
    <citation type="journal article" date="2016" name="Nat. Commun.">
        <title>Thousands of microbial genomes shed light on interconnected biogeochemical processes in an aquifer system.</title>
        <authorList>
            <person name="Anantharaman K."/>
            <person name="Brown C.T."/>
            <person name="Hug L.A."/>
            <person name="Sharon I."/>
            <person name="Castelle C.J."/>
            <person name="Probst A.J."/>
            <person name="Thomas B.C."/>
            <person name="Singh A."/>
            <person name="Wilkins M.J."/>
            <person name="Karaoz U."/>
            <person name="Brodie E.L."/>
            <person name="Williams K.H."/>
            <person name="Hubbard S.S."/>
            <person name="Banfield J.F."/>
        </authorList>
    </citation>
    <scope>NUCLEOTIDE SEQUENCE [LARGE SCALE GENOMIC DNA]</scope>
</reference>
<dbReference type="GO" id="GO:0070038">
    <property type="term" value="F:rRNA (pseudouridine-N3-)-methyltransferase activity"/>
    <property type="evidence" value="ECO:0007669"/>
    <property type="project" value="UniProtKB-UniRule"/>
</dbReference>
<keyword evidence="5" id="KW-0963">Cytoplasm</keyword>
<dbReference type="InterPro" id="IPR029028">
    <property type="entry name" value="Alpha/beta_knot_MTases"/>
</dbReference>
<keyword evidence="5" id="KW-0698">rRNA processing</keyword>
<keyword evidence="3 5" id="KW-0949">S-adenosyl-L-methionine</keyword>
<sequence>MTIRILAIGKVREPALAELCGEYAERVSRYGHKMIIEEVREEPGGREPAHILEKEAERLRARLTEAAYTVALDREGDELDSQALAAFLGRIQDQGLKELAFLVGGHLGLKPELVKSCRRAISLSKLTFTHEMARLILLEQLYRANTILRGEPYHK</sequence>
<dbReference type="Proteomes" id="UP000179129">
    <property type="component" value="Unassembled WGS sequence"/>
</dbReference>
<dbReference type="Gene3D" id="3.40.1280.10">
    <property type="match status" value="1"/>
</dbReference>
<gene>
    <name evidence="5" type="primary">rlmH</name>
    <name evidence="6" type="ORF">A3F83_11050</name>
</gene>
<dbReference type="InterPro" id="IPR003742">
    <property type="entry name" value="RlmH-like"/>
</dbReference>
<dbReference type="STRING" id="1817867.A3F83_11050"/>